<evidence type="ECO:0000256" key="2">
    <source>
        <dbReference type="ARBA" id="ARBA00022589"/>
    </source>
</evidence>
<feature type="active site" description="Nucleophile" evidence="5">
    <location>
        <position position="422"/>
    </location>
</feature>
<dbReference type="FunFam" id="3.20.20.80:FF:000022">
    <property type="entry name" value="Beta-glucosidase 11"/>
    <property type="match status" value="1"/>
</dbReference>
<dbReference type="OrthoDB" id="65569at2759"/>
<evidence type="ECO:0000313" key="8">
    <source>
        <dbReference type="EMBL" id="VFQ88890.1"/>
    </source>
</evidence>
<comment type="similarity">
    <text evidence="1 6">Belongs to the glycosyl hydrolase 1 family.</text>
</comment>
<dbReference type="InterPro" id="IPR001360">
    <property type="entry name" value="Glyco_hydro_1"/>
</dbReference>
<dbReference type="PRINTS" id="PR00131">
    <property type="entry name" value="GLHYDRLASE1"/>
</dbReference>
<keyword evidence="9" id="KW-1185">Reference proteome</keyword>
<dbReference type="GO" id="GO:0005975">
    <property type="term" value="P:carbohydrate metabolic process"/>
    <property type="evidence" value="ECO:0007669"/>
    <property type="project" value="InterPro"/>
</dbReference>
<dbReference type="AlphaFoldDB" id="A0A484MJ84"/>
<dbReference type="PROSITE" id="PS00572">
    <property type="entry name" value="GLYCOSYL_HYDROL_F1_1"/>
    <property type="match status" value="1"/>
</dbReference>
<accession>A0A484MJ84</accession>
<dbReference type="Proteomes" id="UP000595140">
    <property type="component" value="Unassembled WGS sequence"/>
</dbReference>
<evidence type="ECO:0000256" key="4">
    <source>
        <dbReference type="ARBA" id="ARBA00023295"/>
    </source>
</evidence>
<evidence type="ECO:0000313" key="9">
    <source>
        <dbReference type="Proteomes" id="UP000595140"/>
    </source>
</evidence>
<proteinExistence type="inferred from homology"/>
<evidence type="ECO:0000256" key="6">
    <source>
        <dbReference type="RuleBase" id="RU003690"/>
    </source>
</evidence>
<organism evidence="8 9">
    <name type="scientific">Cuscuta campestris</name>
    <dbReference type="NCBI Taxonomy" id="132261"/>
    <lineage>
        <taxon>Eukaryota</taxon>
        <taxon>Viridiplantae</taxon>
        <taxon>Streptophyta</taxon>
        <taxon>Embryophyta</taxon>
        <taxon>Tracheophyta</taxon>
        <taxon>Spermatophyta</taxon>
        <taxon>Magnoliopsida</taxon>
        <taxon>eudicotyledons</taxon>
        <taxon>Gunneridae</taxon>
        <taxon>Pentapetalae</taxon>
        <taxon>asterids</taxon>
        <taxon>lamiids</taxon>
        <taxon>Solanales</taxon>
        <taxon>Convolvulaceae</taxon>
        <taxon>Cuscuteae</taxon>
        <taxon>Cuscuta</taxon>
        <taxon>Cuscuta subgen. Grammica</taxon>
        <taxon>Cuscuta sect. Cleistogrammica</taxon>
    </lineage>
</organism>
<dbReference type="GO" id="GO:0009821">
    <property type="term" value="P:alkaloid biosynthetic process"/>
    <property type="evidence" value="ECO:0007669"/>
    <property type="project" value="UniProtKB-ARBA"/>
</dbReference>
<dbReference type="InterPro" id="IPR033132">
    <property type="entry name" value="GH_1_N_CS"/>
</dbReference>
<evidence type="ECO:0008006" key="10">
    <source>
        <dbReference type="Google" id="ProtNLM"/>
    </source>
</evidence>
<evidence type="ECO:0000256" key="3">
    <source>
        <dbReference type="ARBA" id="ARBA00022801"/>
    </source>
</evidence>
<gene>
    <name evidence="8" type="ORF">CCAM_LOCUS30666</name>
</gene>
<dbReference type="PROSITE" id="PS00653">
    <property type="entry name" value="GLYCOSYL_HYDROL_F1_2"/>
    <property type="match status" value="1"/>
</dbReference>
<protein>
    <recommendedName>
        <fullName evidence="10">Beta-glucosidase</fullName>
    </recommendedName>
</protein>
<dbReference type="PANTHER" id="PTHR10353:SF323">
    <property type="entry name" value="LINAMARASE"/>
    <property type="match status" value="1"/>
</dbReference>
<dbReference type="Gene3D" id="3.20.20.80">
    <property type="entry name" value="Glycosidases"/>
    <property type="match status" value="1"/>
</dbReference>
<sequence>MCTAYVAESSSNNVIPAAGAAADDPYPFSPIAIDPLHFPANFFFGTASAAYQVEGAHNRSGKGPSIWDTFSHEHPERITDGSNGDVAVDFYDKYKEDIKIMSSELGMNAFRFSISWPRVIPSGRVSEGVNEEGIAFYNSVINDSIANGLEPFVTIFHWDVPQALEDKYGGFLSQRIVSDYKDFAELCFQRFGDRVKHWITFNEPYEFSMGGWESGSSAPGRCSSWVNRACQAGDSSTEPYIIAHNLLLAHAHAVNLFKTKYQDLDSTPKGKIGITLDVTWSIPLSDSHEDIEAAHRNLDFTFGWFLDPIVYGHYPMTMRTLVPKRLPEFTWDQKQMLKNSYDFVGINSYTSTYVSANFTPDPNPNHIRVSTDKRVTLSDYKNGKPIGEQASPSWLYVYPEGILDVLKYTKDTYKNPIIYITENGIGDPLDLSLQDAAKDTWRINYHGRHLLYIRRAICDYKVRVEGYFVWTYVDNLEWSSGYTIRMGLYNVDRSTKELTRSPKWSAKIFHDFLNRNGHSGGGGQGEGGGDGILPDACRRLIPIRPKTVTHDEL</sequence>
<dbReference type="GO" id="GO:0008422">
    <property type="term" value="F:beta-glucosidase activity"/>
    <property type="evidence" value="ECO:0007669"/>
    <property type="project" value="TreeGrafter"/>
</dbReference>
<dbReference type="EMBL" id="OOIL02003702">
    <property type="protein sequence ID" value="VFQ88890.1"/>
    <property type="molecule type" value="Genomic_DNA"/>
</dbReference>
<evidence type="ECO:0000256" key="7">
    <source>
        <dbReference type="RuleBase" id="RU004468"/>
    </source>
</evidence>
<dbReference type="PANTHER" id="PTHR10353">
    <property type="entry name" value="GLYCOSYL HYDROLASE"/>
    <property type="match status" value="1"/>
</dbReference>
<evidence type="ECO:0000256" key="5">
    <source>
        <dbReference type="PROSITE-ProRule" id="PRU10055"/>
    </source>
</evidence>
<evidence type="ECO:0000256" key="1">
    <source>
        <dbReference type="ARBA" id="ARBA00010838"/>
    </source>
</evidence>
<keyword evidence="4 7" id="KW-0326">Glycosidase</keyword>
<keyword evidence="2" id="KW-0017">Alkaloid metabolism</keyword>
<dbReference type="InterPro" id="IPR017853">
    <property type="entry name" value="GH"/>
</dbReference>
<reference evidence="8 9" key="1">
    <citation type="submission" date="2018-04" db="EMBL/GenBank/DDBJ databases">
        <authorList>
            <person name="Vogel A."/>
        </authorList>
    </citation>
    <scope>NUCLEOTIDE SEQUENCE [LARGE SCALE GENOMIC DNA]</scope>
</reference>
<name>A0A484MJ84_9ASTE</name>
<dbReference type="InterPro" id="IPR018120">
    <property type="entry name" value="Glyco_hydro_1_AS"/>
</dbReference>
<dbReference type="SUPFAM" id="SSF51445">
    <property type="entry name" value="(Trans)glycosidases"/>
    <property type="match status" value="1"/>
</dbReference>
<dbReference type="Pfam" id="PF00232">
    <property type="entry name" value="Glyco_hydro_1"/>
    <property type="match status" value="1"/>
</dbReference>
<keyword evidence="3 7" id="KW-0378">Hydrolase</keyword>